<evidence type="ECO:0000313" key="10">
    <source>
        <dbReference type="Proteomes" id="UP000448575"/>
    </source>
</evidence>
<feature type="transmembrane region" description="Helical" evidence="7">
    <location>
        <begin position="367"/>
        <end position="386"/>
    </location>
</feature>
<evidence type="ECO:0000256" key="4">
    <source>
        <dbReference type="ARBA" id="ARBA00022692"/>
    </source>
</evidence>
<dbReference type="EMBL" id="WWCJ01000001">
    <property type="protein sequence ID" value="MYN00956.1"/>
    <property type="molecule type" value="Genomic_DNA"/>
</dbReference>
<feature type="transmembrane region" description="Helical" evidence="7">
    <location>
        <begin position="342"/>
        <end position="361"/>
    </location>
</feature>
<keyword evidence="2" id="KW-0813">Transport</keyword>
<reference evidence="9 10" key="1">
    <citation type="submission" date="2019-12" db="EMBL/GenBank/DDBJ databases">
        <title>Novel species isolated from a subtropical stream in China.</title>
        <authorList>
            <person name="Lu H."/>
        </authorList>
    </citation>
    <scope>NUCLEOTIDE SEQUENCE [LARGE SCALE GENOMIC DNA]</scope>
    <source>
        <strain evidence="9 10">DS3</strain>
    </source>
</reference>
<sequence>MNSAHRLAIPLASLTALGLLASDLYLPALPAMRAELGASITAAQATMALFMAALALSQLAWGWAADRFGDRRTIVAGTVLLGGGSLLCALAPSIEAMLAGRLVQGLGAGAATVAVPALIRRRFGAADAVKALAVVAMVESTIPALGPVAGTAIVLHASWRSTFWLIAVLALLLLPLVARIVGAAPAPAPPMAGTPGAAGGYLPLLRNRLYLRYALSYAAMFGALLMYVASAPVLVTHALGLGIEAFAALQIFGVLAFMLGAAVAVRMVKKQGERWLMRSGMLLQYLAGAGLVGIALAALAGAAGLLALAVAAALFCGGLGLRGAATMGGALQAAGDSAGKGAGLLMFLSFAAVAGATQLVAPFLHAGLLPVGVLLFALVTASALLLPRR</sequence>
<keyword evidence="6 7" id="KW-0472">Membrane</keyword>
<evidence type="ECO:0000256" key="7">
    <source>
        <dbReference type="SAM" id="Phobius"/>
    </source>
</evidence>
<evidence type="ECO:0000256" key="1">
    <source>
        <dbReference type="ARBA" id="ARBA00004651"/>
    </source>
</evidence>
<evidence type="ECO:0000256" key="6">
    <source>
        <dbReference type="ARBA" id="ARBA00023136"/>
    </source>
</evidence>
<dbReference type="GO" id="GO:0022857">
    <property type="term" value="F:transmembrane transporter activity"/>
    <property type="evidence" value="ECO:0007669"/>
    <property type="project" value="InterPro"/>
</dbReference>
<dbReference type="AlphaFoldDB" id="A0A6N9HBY0"/>
<feature type="transmembrane region" description="Helical" evidence="7">
    <location>
        <begin position="247"/>
        <end position="268"/>
    </location>
</feature>
<keyword evidence="4 7" id="KW-0812">Transmembrane</keyword>
<evidence type="ECO:0000313" key="9">
    <source>
        <dbReference type="EMBL" id="MYN00956.1"/>
    </source>
</evidence>
<feature type="transmembrane region" description="Helical" evidence="7">
    <location>
        <begin position="131"/>
        <end position="155"/>
    </location>
</feature>
<dbReference type="InterPro" id="IPR036259">
    <property type="entry name" value="MFS_trans_sf"/>
</dbReference>
<feature type="transmembrane region" description="Helical" evidence="7">
    <location>
        <begin position="280"/>
        <end position="299"/>
    </location>
</feature>
<evidence type="ECO:0000256" key="5">
    <source>
        <dbReference type="ARBA" id="ARBA00022989"/>
    </source>
</evidence>
<comment type="subcellular location">
    <subcellularLocation>
        <location evidence="1">Cell membrane</location>
        <topology evidence="1">Multi-pass membrane protein</topology>
    </subcellularLocation>
</comment>
<accession>A0A6N9HBY0</accession>
<feature type="transmembrane region" description="Helical" evidence="7">
    <location>
        <begin position="214"/>
        <end position="235"/>
    </location>
</feature>
<dbReference type="PANTHER" id="PTHR42718:SF46">
    <property type="entry name" value="BLR6921 PROTEIN"/>
    <property type="match status" value="1"/>
</dbReference>
<protein>
    <submittedName>
        <fullName evidence="9">MFS transporter</fullName>
    </submittedName>
</protein>
<feature type="transmembrane region" description="Helical" evidence="7">
    <location>
        <begin position="98"/>
        <end position="119"/>
    </location>
</feature>
<keyword evidence="3" id="KW-1003">Cell membrane</keyword>
<dbReference type="PROSITE" id="PS50850">
    <property type="entry name" value="MFS"/>
    <property type="match status" value="1"/>
</dbReference>
<evidence type="ECO:0000256" key="2">
    <source>
        <dbReference type="ARBA" id="ARBA00022448"/>
    </source>
</evidence>
<feature type="domain" description="Major facilitator superfamily (MFS) profile" evidence="8">
    <location>
        <begin position="1"/>
        <end position="389"/>
    </location>
</feature>
<proteinExistence type="predicted"/>
<dbReference type="GO" id="GO:0005886">
    <property type="term" value="C:plasma membrane"/>
    <property type="evidence" value="ECO:0007669"/>
    <property type="project" value="UniProtKB-SubCell"/>
</dbReference>
<dbReference type="Proteomes" id="UP000448575">
    <property type="component" value="Unassembled WGS sequence"/>
</dbReference>
<name>A0A6N9HBY0_9BURK</name>
<dbReference type="SUPFAM" id="SSF103473">
    <property type="entry name" value="MFS general substrate transporter"/>
    <property type="match status" value="1"/>
</dbReference>
<dbReference type="PANTHER" id="PTHR42718">
    <property type="entry name" value="MAJOR FACILITATOR SUPERFAMILY MULTIDRUG TRANSPORTER MFSC"/>
    <property type="match status" value="1"/>
</dbReference>
<evidence type="ECO:0000256" key="3">
    <source>
        <dbReference type="ARBA" id="ARBA00022475"/>
    </source>
</evidence>
<dbReference type="InterPro" id="IPR020846">
    <property type="entry name" value="MFS_dom"/>
</dbReference>
<dbReference type="InterPro" id="IPR011701">
    <property type="entry name" value="MFS"/>
</dbReference>
<keyword evidence="10" id="KW-1185">Reference proteome</keyword>
<comment type="caution">
    <text evidence="9">The sequence shown here is derived from an EMBL/GenBank/DDBJ whole genome shotgun (WGS) entry which is preliminary data.</text>
</comment>
<dbReference type="Pfam" id="PF07690">
    <property type="entry name" value="MFS_1"/>
    <property type="match status" value="1"/>
</dbReference>
<organism evidence="9 10">
    <name type="scientific">Pseudoduganella guangdongensis</name>
    <dbReference type="NCBI Taxonomy" id="2692179"/>
    <lineage>
        <taxon>Bacteria</taxon>
        <taxon>Pseudomonadati</taxon>
        <taxon>Pseudomonadota</taxon>
        <taxon>Betaproteobacteria</taxon>
        <taxon>Burkholderiales</taxon>
        <taxon>Oxalobacteraceae</taxon>
        <taxon>Telluria group</taxon>
        <taxon>Pseudoduganella</taxon>
    </lineage>
</organism>
<feature type="transmembrane region" description="Helical" evidence="7">
    <location>
        <begin position="73"/>
        <end position="92"/>
    </location>
</feature>
<feature type="transmembrane region" description="Helical" evidence="7">
    <location>
        <begin position="161"/>
        <end position="181"/>
    </location>
</feature>
<gene>
    <name evidence="9" type="ORF">GTP41_02470</name>
</gene>
<keyword evidence="5 7" id="KW-1133">Transmembrane helix</keyword>
<dbReference type="Gene3D" id="1.20.1720.10">
    <property type="entry name" value="Multidrug resistance protein D"/>
    <property type="match status" value="1"/>
</dbReference>
<dbReference type="RefSeq" id="WP_161023948.1">
    <property type="nucleotide sequence ID" value="NZ_WWCJ01000001.1"/>
</dbReference>
<feature type="transmembrane region" description="Helical" evidence="7">
    <location>
        <begin position="305"/>
        <end position="321"/>
    </location>
</feature>
<evidence type="ECO:0000259" key="8">
    <source>
        <dbReference type="PROSITE" id="PS50850"/>
    </source>
</evidence>
<feature type="transmembrane region" description="Helical" evidence="7">
    <location>
        <begin position="37"/>
        <end position="61"/>
    </location>
</feature>